<reference evidence="15" key="1">
    <citation type="journal article" date="2009" name="BMC Genomics">
        <title>Analysis of salivary transcripts and antigens of the sand fly Phlebotomus arabicus.</title>
        <authorList>
            <person name="Hostomska J."/>
            <person name="Volfova V."/>
            <person name="Mu J."/>
            <person name="Garfield M."/>
            <person name="Rohousova I."/>
            <person name="Volf P."/>
            <person name="Valenzuela J.G."/>
            <person name="Jochim R.C."/>
        </authorList>
    </citation>
    <scope>NUCLEOTIDE SEQUENCE</scope>
</reference>
<evidence type="ECO:0000256" key="5">
    <source>
        <dbReference type="ARBA" id="ARBA00022525"/>
    </source>
</evidence>
<protein>
    <recommendedName>
        <fullName evidence="4">Phospholipase A2</fullName>
        <ecNumber evidence="3">3.1.1.4</ecNumber>
    </recommendedName>
    <alternativeName>
        <fullName evidence="12">Phosphatidylcholine 2-acylhydrolase</fullName>
    </alternativeName>
</protein>
<dbReference type="GO" id="GO:0004623">
    <property type="term" value="F:phospholipase A2 activity"/>
    <property type="evidence" value="ECO:0007669"/>
    <property type="project" value="UniProtKB-EC"/>
</dbReference>
<evidence type="ECO:0000256" key="3">
    <source>
        <dbReference type="ARBA" id="ARBA00013278"/>
    </source>
</evidence>
<accession>C6FFT9</accession>
<evidence type="ECO:0000256" key="9">
    <source>
        <dbReference type="ARBA" id="ARBA00022963"/>
    </source>
</evidence>
<proteinExistence type="evidence at transcript level"/>
<keyword evidence="7" id="KW-0378">Hydrolase</keyword>
<dbReference type="GO" id="GO:0046872">
    <property type="term" value="F:metal ion binding"/>
    <property type="evidence" value="ECO:0007669"/>
    <property type="project" value="UniProtKB-KW"/>
</dbReference>
<dbReference type="PROSITE" id="PS00118">
    <property type="entry name" value="PA2_HIS"/>
    <property type="match status" value="1"/>
</dbReference>
<feature type="signal peptide" evidence="13">
    <location>
        <begin position="1"/>
        <end position="29"/>
    </location>
</feature>
<keyword evidence="9" id="KW-0442">Lipid degradation</keyword>
<dbReference type="GO" id="GO:0006644">
    <property type="term" value="P:phospholipid metabolic process"/>
    <property type="evidence" value="ECO:0007669"/>
    <property type="project" value="InterPro"/>
</dbReference>
<dbReference type="Gene3D" id="1.20.90.10">
    <property type="entry name" value="Phospholipase A2 domain"/>
    <property type="match status" value="1"/>
</dbReference>
<evidence type="ECO:0000256" key="7">
    <source>
        <dbReference type="ARBA" id="ARBA00022801"/>
    </source>
</evidence>
<dbReference type="InterPro" id="IPR036444">
    <property type="entry name" value="PLipase_A2_dom_sf"/>
</dbReference>
<dbReference type="Pfam" id="PF05826">
    <property type="entry name" value="Phospholip_A2_2"/>
    <property type="match status" value="1"/>
</dbReference>
<organism evidence="15">
    <name type="scientific">Phlebotomus arabicus</name>
    <dbReference type="NCBI Taxonomy" id="578135"/>
    <lineage>
        <taxon>Eukaryota</taxon>
        <taxon>Metazoa</taxon>
        <taxon>Ecdysozoa</taxon>
        <taxon>Arthropoda</taxon>
        <taxon>Hexapoda</taxon>
        <taxon>Insecta</taxon>
        <taxon>Pterygota</taxon>
        <taxon>Neoptera</taxon>
        <taxon>Endopterygota</taxon>
        <taxon>Diptera</taxon>
        <taxon>Nematocera</taxon>
        <taxon>Psychodoidea</taxon>
        <taxon>Psychodidae</taxon>
        <taxon>Phlebotomus</taxon>
        <taxon>Adlerius</taxon>
    </lineage>
</organism>
<dbReference type="FunFam" id="1.20.90.10:FF:000002">
    <property type="entry name" value="Phospholipase A2 group III"/>
    <property type="match status" value="1"/>
</dbReference>
<comment type="cofactor">
    <cofactor evidence="1">
        <name>Ca(2+)</name>
        <dbReference type="ChEBI" id="CHEBI:29108"/>
    </cofactor>
</comment>
<sequence length="291" mass="33075">MMSRWSNSVKFVCLLLCGGFTFFTTSARAKPTLSFQLPPAFANLPPFRGISRFVERKMQNDQMKTYTGVRQSNDSLMMIYHYDLTIAIVELGPQKTLLGCELIEINNDDEGARVLKDLSTVNIPLQIDFWEMMKLMKQCEKIDYMRKVKRQGTSQGDETTNRQHQTGLLAGATGGLSILSGILPGTKWCGTGDIAQSYHDLGTEATMDMCCRTHDLCPVKVRSYQQRYNLTNNSIYTKSHCKCDDMLFNCLKRTNTSTSQFMGTLYFNVVQVPCVLYTERGLQFRKARTFS</sequence>
<dbReference type="EMBL" id="EZ000627">
    <property type="protein sequence ID" value="ACS93491.1"/>
    <property type="molecule type" value="mRNA"/>
</dbReference>
<evidence type="ECO:0000256" key="13">
    <source>
        <dbReference type="SAM" id="SignalP"/>
    </source>
</evidence>
<keyword evidence="13" id="KW-0732">Signal</keyword>
<evidence type="ECO:0000256" key="4">
    <source>
        <dbReference type="ARBA" id="ARBA00021721"/>
    </source>
</evidence>
<evidence type="ECO:0000256" key="11">
    <source>
        <dbReference type="ARBA" id="ARBA00023157"/>
    </source>
</evidence>
<evidence type="ECO:0000256" key="12">
    <source>
        <dbReference type="ARBA" id="ARBA00029903"/>
    </source>
</evidence>
<dbReference type="CDD" id="cd04704">
    <property type="entry name" value="PLA2_bee_venom_like"/>
    <property type="match status" value="1"/>
</dbReference>
<comment type="subcellular location">
    <subcellularLocation>
        <location evidence="2">Secreted</location>
    </subcellularLocation>
</comment>
<evidence type="ECO:0000256" key="1">
    <source>
        <dbReference type="ARBA" id="ARBA00001913"/>
    </source>
</evidence>
<evidence type="ECO:0000313" key="15">
    <source>
        <dbReference type="EMBL" id="ACS93491.1"/>
    </source>
</evidence>
<keyword evidence="6" id="KW-0479">Metal-binding</keyword>
<evidence type="ECO:0000256" key="2">
    <source>
        <dbReference type="ARBA" id="ARBA00004613"/>
    </source>
</evidence>
<dbReference type="GO" id="GO:0050482">
    <property type="term" value="P:arachidonate secretion"/>
    <property type="evidence" value="ECO:0007669"/>
    <property type="project" value="InterPro"/>
</dbReference>
<name>C6FFT9_9DIPT</name>
<dbReference type="AlphaFoldDB" id="C6FFT9"/>
<feature type="domain" description="Phospholipase A2-like central" evidence="14">
    <location>
        <begin position="182"/>
        <end position="275"/>
    </location>
</feature>
<keyword evidence="10" id="KW-0443">Lipid metabolism</keyword>
<evidence type="ECO:0000256" key="8">
    <source>
        <dbReference type="ARBA" id="ARBA00022837"/>
    </source>
</evidence>
<keyword evidence="8" id="KW-0106">Calcium</keyword>
<feature type="chain" id="PRO_5002964457" description="Phospholipase A2" evidence="13">
    <location>
        <begin position="30"/>
        <end position="291"/>
    </location>
</feature>
<dbReference type="GO" id="GO:0016042">
    <property type="term" value="P:lipid catabolic process"/>
    <property type="evidence" value="ECO:0007669"/>
    <property type="project" value="UniProtKB-KW"/>
</dbReference>
<dbReference type="EC" id="3.1.1.4" evidence="3"/>
<evidence type="ECO:0000259" key="14">
    <source>
        <dbReference type="Pfam" id="PF05826"/>
    </source>
</evidence>
<dbReference type="InterPro" id="IPR016090">
    <property type="entry name" value="PLA2-like_dom"/>
</dbReference>
<dbReference type="PANTHER" id="PTHR12253">
    <property type="entry name" value="RH14732P"/>
    <property type="match status" value="1"/>
</dbReference>
<dbReference type="InterPro" id="IPR033113">
    <property type="entry name" value="PLA2_histidine"/>
</dbReference>
<evidence type="ECO:0000256" key="10">
    <source>
        <dbReference type="ARBA" id="ARBA00023098"/>
    </source>
</evidence>
<keyword evidence="5" id="KW-0964">Secreted</keyword>
<keyword evidence="11" id="KW-1015">Disulfide bond</keyword>
<dbReference type="GO" id="GO:0005576">
    <property type="term" value="C:extracellular region"/>
    <property type="evidence" value="ECO:0007669"/>
    <property type="project" value="UniProtKB-SubCell"/>
</dbReference>
<evidence type="ECO:0000256" key="6">
    <source>
        <dbReference type="ARBA" id="ARBA00022723"/>
    </source>
</evidence>
<dbReference type="SUPFAM" id="SSF48619">
    <property type="entry name" value="Phospholipase A2, PLA2"/>
    <property type="match status" value="1"/>
</dbReference>